<dbReference type="AlphaFoldDB" id="A0A7W4VZB8"/>
<gene>
    <name evidence="2" type="ORF">FHU40_004307</name>
</gene>
<evidence type="ECO:0000313" key="2">
    <source>
        <dbReference type="EMBL" id="MBB3044470.1"/>
    </source>
</evidence>
<proteinExistence type="predicted"/>
<dbReference type="RefSeq" id="WP_183594337.1">
    <property type="nucleotide sequence ID" value="NZ_JACHWR010000003.1"/>
</dbReference>
<evidence type="ECO:0000313" key="3">
    <source>
        <dbReference type="Proteomes" id="UP000589626"/>
    </source>
</evidence>
<feature type="region of interest" description="Disordered" evidence="1">
    <location>
        <begin position="1"/>
        <end position="24"/>
    </location>
</feature>
<protein>
    <submittedName>
        <fullName evidence="2">Uncharacterized protein</fullName>
    </submittedName>
</protein>
<organism evidence="2 3">
    <name type="scientific">Nocardioides soli</name>
    <dbReference type="NCBI Taxonomy" id="1036020"/>
    <lineage>
        <taxon>Bacteria</taxon>
        <taxon>Bacillati</taxon>
        <taxon>Actinomycetota</taxon>
        <taxon>Actinomycetes</taxon>
        <taxon>Propionibacteriales</taxon>
        <taxon>Nocardioidaceae</taxon>
        <taxon>Nocardioides</taxon>
    </lineage>
</organism>
<reference evidence="2 3" key="1">
    <citation type="submission" date="2020-08" db="EMBL/GenBank/DDBJ databases">
        <title>Sequencing the genomes of 1000 actinobacteria strains.</title>
        <authorList>
            <person name="Klenk H.-P."/>
        </authorList>
    </citation>
    <scope>NUCLEOTIDE SEQUENCE [LARGE SCALE GENOMIC DNA]</scope>
    <source>
        <strain evidence="2 3">DSM 105498</strain>
    </source>
</reference>
<accession>A0A7W4VZB8</accession>
<keyword evidence="3" id="KW-1185">Reference proteome</keyword>
<name>A0A7W4VZB8_9ACTN</name>
<dbReference type="Proteomes" id="UP000589626">
    <property type="component" value="Unassembled WGS sequence"/>
</dbReference>
<evidence type="ECO:0000256" key="1">
    <source>
        <dbReference type="SAM" id="MobiDB-lite"/>
    </source>
</evidence>
<sequence>MSEDPDLPVPEEPEATPPEPERVRTGVPHVDEVIAAVEQLEERPLEEHVGVFETAHAQLRRALDDTDRPTDPA</sequence>
<feature type="compositionally biased region" description="Acidic residues" evidence="1">
    <location>
        <begin position="1"/>
        <end position="14"/>
    </location>
</feature>
<dbReference type="EMBL" id="JACHWR010000003">
    <property type="protein sequence ID" value="MBB3044470.1"/>
    <property type="molecule type" value="Genomic_DNA"/>
</dbReference>
<comment type="caution">
    <text evidence="2">The sequence shown here is derived from an EMBL/GenBank/DDBJ whole genome shotgun (WGS) entry which is preliminary data.</text>
</comment>